<evidence type="ECO:0000256" key="4">
    <source>
        <dbReference type="SAM" id="MobiDB-lite"/>
    </source>
</evidence>
<comment type="caution">
    <text evidence="5">The sequence shown here is derived from an EMBL/GenBank/DDBJ whole genome shotgun (WGS) entry which is preliminary data.</text>
</comment>
<evidence type="ECO:0000313" key="6">
    <source>
        <dbReference type="Proteomes" id="UP001211065"/>
    </source>
</evidence>
<gene>
    <name evidence="5" type="primary">NOC2</name>
    <name evidence="5" type="ORF">HK099_005671</name>
</gene>
<evidence type="ECO:0000256" key="1">
    <source>
        <dbReference type="ARBA" id="ARBA00004123"/>
    </source>
</evidence>
<keyword evidence="3" id="KW-0539">Nucleus</keyword>
<comment type="subcellular location">
    <subcellularLocation>
        <location evidence="1">Nucleus</location>
    </subcellularLocation>
</comment>
<sequence length="690" mass="79188">STKKFIRTKLKDTLDKRRKGKVVKDQKLKQQQKKLGKRNFEEEEKSDSEIDDASDEEELLEDNLDETQNSESEMSDNIEDLEIEDFSEDSSDEEDSDEETDEQTKENHKVELMALKEKDPEFFKYLQENDQELLNFGSSDEEDTAAQEEENQDSDVEEDTDNKVVDMEVLDEEGEATISNQITLSKDLINKWKRLLSEKNSLRALKKLLMAFRSAANFSDSDKEGEFFTYKIPNSSVFNAVIIATVKYAPIVLDFHLMECDGNRFKGLPSQSKKWKKLQPLTKSFLTNLIKLYKTLTDPTMVKFVMKESTSGEFHGSTQFFQCFPKLIKEYVKVLVGFWSRIDNSNKTEELSVEKTNFEQLQLVSFLGLRKICVINASFVELVLKLSYSAYISTASKTNSLNLKSIKFLLTSLTELELLSPPQSLYSHAFTNIRKLAIILRQAITAKSPEAVKKVYSWSFLWGCRLWANVVAGGVEGFVGGKESILKPLIYPLVQVILGAMRIRTSSKYFPHRLHCIKLVIDIESRTKTFIPVCSYLFDIFDSVEITKLGKASTNKKFDFESNVRTQKEYLGTKVFQTGVVEETIDLLFEYFGIQALKISFPELVLPALFQLKRFQKTNKSNFALTKNLNLLIEKLELNQSFILEKRSDVDFSPKDLNAANAFLSTIKSSESPLLKYLENRRKVQKSLMI</sequence>
<dbReference type="Pfam" id="PF03715">
    <property type="entry name" value="Noc2"/>
    <property type="match status" value="1"/>
</dbReference>
<dbReference type="GO" id="GO:0030691">
    <property type="term" value="C:Noc2p-Noc3p complex"/>
    <property type="evidence" value="ECO:0007669"/>
    <property type="project" value="TreeGrafter"/>
</dbReference>
<dbReference type="InterPro" id="IPR005343">
    <property type="entry name" value="Noc2"/>
</dbReference>
<dbReference type="Proteomes" id="UP001211065">
    <property type="component" value="Unassembled WGS sequence"/>
</dbReference>
<feature type="region of interest" description="Disordered" evidence="4">
    <location>
        <begin position="1"/>
        <end position="108"/>
    </location>
</feature>
<dbReference type="GO" id="GO:0042273">
    <property type="term" value="P:ribosomal large subunit biogenesis"/>
    <property type="evidence" value="ECO:0007669"/>
    <property type="project" value="TreeGrafter"/>
</dbReference>
<evidence type="ECO:0000256" key="3">
    <source>
        <dbReference type="ARBA" id="ARBA00023242"/>
    </source>
</evidence>
<accession>A0AAD5TZ66</accession>
<evidence type="ECO:0000313" key="5">
    <source>
        <dbReference type="EMBL" id="KAJ3216957.1"/>
    </source>
</evidence>
<dbReference type="GO" id="GO:0005654">
    <property type="term" value="C:nucleoplasm"/>
    <property type="evidence" value="ECO:0007669"/>
    <property type="project" value="TreeGrafter"/>
</dbReference>
<feature type="compositionally biased region" description="Acidic residues" evidence="4">
    <location>
        <begin position="41"/>
        <end position="65"/>
    </location>
</feature>
<dbReference type="AlphaFoldDB" id="A0AAD5TZ66"/>
<dbReference type="PANTHER" id="PTHR12687">
    <property type="entry name" value="NUCLEOLAR COMPLEX 2 AND RAD4-RELATED"/>
    <property type="match status" value="1"/>
</dbReference>
<evidence type="ECO:0000256" key="2">
    <source>
        <dbReference type="ARBA" id="ARBA00005907"/>
    </source>
</evidence>
<feature type="compositionally biased region" description="Acidic residues" evidence="4">
    <location>
        <begin position="73"/>
        <end position="101"/>
    </location>
</feature>
<comment type="similarity">
    <text evidence="2">Belongs to the NOC2 family.</text>
</comment>
<protein>
    <submittedName>
        <fullName evidence="5">Nucleolar Complex 2 protein</fullName>
    </submittedName>
</protein>
<feature type="region of interest" description="Disordered" evidence="4">
    <location>
        <begin position="138"/>
        <end position="160"/>
    </location>
</feature>
<dbReference type="GO" id="GO:0030690">
    <property type="term" value="C:Noc1p-Noc2p complex"/>
    <property type="evidence" value="ECO:0007669"/>
    <property type="project" value="TreeGrafter"/>
</dbReference>
<proteinExistence type="inferred from homology"/>
<dbReference type="GO" id="GO:0005730">
    <property type="term" value="C:nucleolus"/>
    <property type="evidence" value="ECO:0007669"/>
    <property type="project" value="TreeGrafter"/>
</dbReference>
<organism evidence="5 6">
    <name type="scientific">Clydaea vesicula</name>
    <dbReference type="NCBI Taxonomy" id="447962"/>
    <lineage>
        <taxon>Eukaryota</taxon>
        <taxon>Fungi</taxon>
        <taxon>Fungi incertae sedis</taxon>
        <taxon>Chytridiomycota</taxon>
        <taxon>Chytridiomycota incertae sedis</taxon>
        <taxon>Chytridiomycetes</taxon>
        <taxon>Lobulomycetales</taxon>
        <taxon>Lobulomycetaceae</taxon>
        <taxon>Clydaea</taxon>
    </lineage>
</organism>
<reference evidence="5" key="1">
    <citation type="submission" date="2020-05" db="EMBL/GenBank/DDBJ databases">
        <title>Phylogenomic resolution of chytrid fungi.</title>
        <authorList>
            <person name="Stajich J.E."/>
            <person name="Amses K."/>
            <person name="Simmons R."/>
            <person name="Seto K."/>
            <person name="Myers J."/>
            <person name="Bonds A."/>
            <person name="Quandt C.A."/>
            <person name="Barry K."/>
            <person name="Liu P."/>
            <person name="Grigoriev I."/>
            <person name="Longcore J.E."/>
            <person name="James T.Y."/>
        </authorList>
    </citation>
    <scope>NUCLEOTIDE SEQUENCE</scope>
    <source>
        <strain evidence="5">JEL0476</strain>
    </source>
</reference>
<dbReference type="PANTHER" id="PTHR12687:SF4">
    <property type="entry name" value="NUCLEOLAR COMPLEX PROTEIN 2 HOMOLOG"/>
    <property type="match status" value="1"/>
</dbReference>
<dbReference type="EMBL" id="JADGJW010000451">
    <property type="protein sequence ID" value="KAJ3216957.1"/>
    <property type="molecule type" value="Genomic_DNA"/>
</dbReference>
<name>A0AAD5TZ66_9FUNG</name>
<feature type="non-terminal residue" evidence="5">
    <location>
        <position position="690"/>
    </location>
</feature>
<keyword evidence="6" id="KW-1185">Reference proteome</keyword>
<feature type="compositionally biased region" description="Acidic residues" evidence="4">
    <location>
        <begin position="139"/>
        <end position="160"/>
    </location>
</feature>